<dbReference type="GO" id="GO:0016020">
    <property type="term" value="C:membrane"/>
    <property type="evidence" value="ECO:0007669"/>
    <property type="project" value="UniProtKB-SubCell"/>
</dbReference>
<evidence type="ECO:0000313" key="8">
    <source>
        <dbReference type="Proteomes" id="UP001165740"/>
    </source>
</evidence>
<evidence type="ECO:0000256" key="3">
    <source>
        <dbReference type="ARBA" id="ARBA00022989"/>
    </source>
</evidence>
<dbReference type="GO" id="GO:0008610">
    <property type="term" value="P:lipid biosynthetic process"/>
    <property type="evidence" value="ECO:0007669"/>
    <property type="project" value="InterPro"/>
</dbReference>
<feature type="transmembrane region" description="Helical" evidence="6">
    <location>
        <begin position="193"/>
        <end position="213"/>
    </location>
</feature>
<keyword evidence="4 6" id="KW-0472">Membrane</keyword>
<dbReference type="OMA" id="IVHEFIY"/>
<evidence type="ECO:0000256" key="2">
    <source>
        <dbReference type="ARBA" id="ARBA00022692"/>
    </source>
</evidence>
<evidence type="ECO:0000256" key="1">
    <source>
        <dbReference type="ARBA" id="ARBA00004370"/>
    </source>
</evidence>
<keyword evidence="3 6" id="KW-1133">Transmembrane helix</keyword>
<accession>A0A9W2YCH1</accession>
<dbReference type="AlphaFoldDB" id="A0A9W2YCH1"/>
<name>A0A9W2YCH1_BIOGL</name>
<feature type="domain" description="Fatty acid hydroxylase" evidence="7">
    <location>
        <begin position="138"/>
        <end position="269"/>
    </location>
</feature>
<organism evidence="8 9">
    <name type="scientific">Biomphalaria glabrata</name>
    <name type="common">Bloodfluke planorb</name>
    <name type="synonym">Freshwater snail</name>
    <dbReference type="NCBI Taxonomy" id="6526"/>
    <lineage>
        <taxon>Eukaryota</taxon>
        <taxon>Metazoa</taxon>
        <taxon>Spiralia</taxon>
        <taxon>Lophotrochozoa</taxon>
        <taxon>Mollusca</taxon>
        <taxon>Gastropoda</taxon>
        <taxon>Heterobranchia</taxon>
        <taxon>Euthyneura</taxon>
        <taxon>Panpulmonata</taxon>
        <taxon>Hygrophila</taxon>
        <taxon>Lymnaeoidea</taxon>
        <taxon>Planorbidae</taxon>
        <taxon>Biomphalaria</taxon>
    </lineage>
</organism>
<dbReference type="InterPro" id="IPR006694">
    <property type="entry name" value="Fatty_acid_hydroxylase"/>
</dbReference>
<dbReference type="GO" id="GO:0005506">
    <property type="term" value="F:iron ion binding"/>
    <property type="evidence" value="ECO:0007669"/>
    <property type="project" value="InterPro"/>
</dbReference>
<feature type="region of interest" description="Disordered" evidence="5">
    <location>
        <begin position="284"/>
        <end position="309"/>
    </location>
</feature>
<gene>
    <name evidence="9" type="primary">LOC106050519</name>
</gene>
<feature type="transmembrane region" description="Helical" evidence="6">
    <location>
        <begin position="54"/>
        <end position="73"/>
    </location>
</feature>
<evidence type="ECO:0000256" key="5">
    <source>
        <dbReference type="SAM" id="MobiDB-lite"/>
    </source>
</evidence>
<dbReference type="GO" id="GO:0016491">
    <property type="term" value="F:oxidoreductase activity"/>
    <property type="evidence" value="ECO:0007669"/>
    <property type="project" value="InterPro"/>
</dbReference>
<evidence type="ECO:0000256" key="4">
    <source>
        <dbReference type="ARBA" id="ARBA00023136"/>
    </source>
</evidence>
<dbReference type="InterPro" id="IPR050307">
    <property type="entry name" value="Sterol_Desaturase_Related"/>
</dbReference>
<dbReference type="OrthoDB" id="1658724at2759"/>
<feature type="compositionally biased region" description="Polar residues" evidence="5">
    <location>
        <begin position="284"/>
        <end position="303"/>
    </location>
</feature>
<evidence type="ECO:0000256" key="6">
    <source>
        <dbReference type="SAM" id="Phobius"/>
    </source>
</evidence>
<keyword evidence="2 6" id="KW-0812">Transmembrane</keyword>
<protein>
    <submittedName>
        <fullName evidence="9">Methylsterol monooxygenase 1-like</fullName>
    </submittedName>
</protein>
<dbReference type="Proteomes" id="UP001165740">
    <property type="component" value="Chromosome 11"/>
</dbReference>
<dbReference type="Pfam" id="PF04116">
    <property type="entry name" value="FA_hydroxylase"/>
    <property type="match status" value="1"/>
</dbReference>
<proteinExistence type="predicted"/>
<reference evidence="9" key="1">
    <citation type="submission" date="2025-08" db="UniProtKB">
        <authorList>
            <consortium name="RefSeq"/>
        </authorList>
    </citation>
    <scope>IDENTIFICATION</scope>
</reference>
<keyword evidence="8" id="KW-1185">Reference proteome</keyword>
<dbReference type="RefSeq" id="XP_055860401.1">
    <property type="nucleotide sequence ID" value="XM_056004426.1"/>
</dbReference>
<dbReference type="PANTHER" id="PTHR11863">
    <property type="entry name" value="STEROL DESATURASE"/>
    <property type="match status" value="1"/>
</dbReference>
<evidence type="ECO:0000259" key="7">
    <source>
        <dbReference type="Pfam" id="PF04116"/>
    </source>
</evidence>
<comment type="subcellular location">
    <subcellularLocation>
        <location evidence="1">Membrane</location>
    </subcellularLocation>
</comment>
<evidence type="ECO:0000313" key="9">
    <source>
        <dbReference type="RefSeq" id="XP_055860401.1"/>
    </source>
</evidence>
<feature type="transmembrane region" description="Helical" evidence="6">
    <location>
        <begin position="94"/>
        <end position="113"/>
    </location>
</feature>
<sequence>MDNLTDHLFHPQQVLDFLPENPIKEPFANAWIYMTNNYTKFQIATWGSLIVHELIYFAACMPGIIFQFIPFMRRFKIQANRPETFEGQWKCFKLIMFNHFFIQLPLIAGTYVFTEYFNIPYGWEEMPPWYDLALRVFGCAVIEDTWHYFLHGALHDKRIYKYIHKVHHNFQSPFGMTAEYAHPAETLILGMGFFWGILLLANHMVLLWAWVCVRLFETIDVHSGYDIPYLNPFHLIPFYGGSRFHDFHHFNFTGNYSSTFTWWDKIFGTDRQFKEYYAKQESLKSAQNSNKTQHNSKKTQQNGKKTKSQ</sequence>
<dbReference type="GeneID" id="106050519"/>